<protein>
    <submittedName>
        <fullName evidence="2">Deacylase</fullName>
    </submittedName>
</protein>
<dbReference type="InterPro" id="IPR036754">
    <property type="entry name" value="YbaK/aa-tRNA-synt-asso_dom_sf"/>
</dbReference>
<dbReference type="RefSeq" id="WP_284382750.1">
    <property type="nucleotide sequence ID" value="NZ_BSNM01000016.1"/>
</dbReference>
<gene>
    <name evidence="2" type="ORF">GCM10007876_31520</name>
</gene>
<dbReference type="InterPro" id="IPR007214">
    <property type="entry name" value="YbaK/aa-tRNA-synth-assoc-dom"/>
</dbReference>
<evidence type="ECO:0000313" key="3">
    <source>
        <dbReference type="Proteomes" id="UP001161389"/>
    </source>
</evidence>
<reference evidence="2" key="1">
    <citation type="journal article" date="2014" name="Int. J. Syst. Evol. Microbiol.">
        <title>Complete genome sequence of Corynebacterium casei LMG S-19264T (=DSM 44701T), isolated from a smear-ripened cheese.</title>
        <authorList>
            <consortium name="US DOE Joint Genome Institute (JGI-PGF)"/>
            <person name="Walter F."/>
            <person name="Albersmeier A."/>
            <person name="Kalinowski J."/>
            <person name="Ruckert C."/>
        </authorList>
    </citation>
    <scope>NUCLEOTIDE SEQUENCE</scope>
    <source>
        <strain evidence="2">NBRC 110071</strain>
    </source>
</reference>
<comment type="caution">
    <text evidence="2">The sequence shown here is derived from an EMBL/GenBank/DDBJ whole genome shotgun (WGS) entry which is preliminary data.</text>
</comment>
<dbReference type="Pfam" id="PF04073">
    <property type="entry name" value="tRNA_edit"/>
    <property type="match status" value="1"/>
</dbReference>
<evidence type="ECO:0000313" key="2">
    <source>
        <dbReference type="EMBL" id="GLQ32673.1"/>
    </source>
</evidence>
<dbReference type="EMBL" id="BSNM01000016">
    <property type="protein sequence ID" value="GLQ32673.1"/>
    <property type="molecule type" value="Genomic_DNA"/>
</dbReference>
<dbReference type="Gene3D" id="3.90.960.10">
    <property type="entry name" value="YbaK/aminoacyl-tRNA synthetase-associated domain"/>
    <property type="match status" value="1"/>
</dbReference>
<proteinExistence type="predicted"/>
<dbReference type="Proteomes" id="UP001161389">
    <property type="component" value="Unassembled WGS sequence"/>
</dbReference>
<dbReference type="GO" id="GO:0002161">
    <property type="term" value="F:aminoacyl-tRNA deacylase activity"/>
    <property type="evidence" value="ECO:0007669"/>
    <property type="project" value="InterPro"/>
</dbReference>
<dbReference type="AlphaFoldDB" id="A0AA37SDV6"/>
<organism evidence="2 3">
    <name type="scientific">Litoribrevibacter albus</name>
    <dbReference type="NCBI Taxonomy" id="1473156"/>
    <lineage>
        <taxon>Bacteria</taxon>
        <taxon>Pseudomonadati</taxon>
        <taxon>Pseudomonadota</taxon>
        <taxon>Gammaproteobacteria</taxon>
        <taxon>Oceanospirillales</taxon>
        <taxon>Oceanospirillaceae</taxon>
        <taxon>Litoribrevibacter</taxon>
    </lineage>
</organism>
<dbReference type="SUPFAM" id="SSF55826">
    <property type="entry name" value="YbaK/ProRS associated domain"/>
    <property type="match status" value="1"/>
</dbReference>
<reference evidence="2" key="2">
    <citation type="submission" date="2023-01" db="EMBL/GenBank/DDBJ databases">
        <title>Draft genome sequence of Litoribrevibacter albus strain NBRC 110071.</title>
        <authorList>
            <person name="Sun Q."/>
            <person name="Mori K."/>
        </authorList>
    </citation>
    <scope>NUCLEOTIDE SEQUENCE</scope>
    <source>
        <strain evidence="2">NBRC 110071</strain>
    </source>
</reference>
<evidence type="ECO:0000259" key="1">
    <source>
        <dbReference type="Pfam" id="PF04073"/>
    </source>
</evidence>
<accession>A0AA37SDV6</accession>
<name>A0AA37SDV6_9GAMM</name>
<keyword evidence="3" id="KW-1185">Reference proteome</keyword>
<sequence>MPVRQLTEYLDANRVRYMAHNHAPTFTAQETAEATHISGKEMAKPIIIEVDGKHLMVVTAACERIDFDSLSDALGGERVRLCHEDEFEDEFPFCETGSMPPFGNLYGMPVILSAYLSSQDSISFNAGSHTEIVQMDMIDYCTLTRPRVARFTILH</sequence>
<feature type="domain" description="YbaK/aminoacyl-tRNA synthetase-associated" evidence="1">
    <location>
        <begin position="22"/>
        <end position="138"/>
    </location>
</feature>